<dbReference type="Gene3D" id="1.20.1290.10">
    <property type="entry name" value="AhpD-like"/>
    <property type="match status" value="1"/>
</dbReference>
<protein>
    <recommendedName>
        <fullName evidence="2">Carboxymuconolactone decarboxylase-like domain-containing protein</fullName>
    </recommendedName>
</protein>
<dbReference type="AlphaFoldDB" id="A0A3B1BP44"/>
<gene>
    <name evidence="1" type="ORF">MNBD_NITROSPINAE04-2438</name>
</gene>
<organism evidence="1">
    <name type="scientific">hydrothermal vent metagenome</name>
    <dbReference type="NCBI Taxonomy" id="652676"/>
    <lineage>
        <taxon>unclassified sequences</taxon>
        <taxon>metagenomes</taxon>
        <taxon>ecological metagenomes</taxon>
    </lineage>
</organism>
<accession>A0A3B1BP44</accession>
<dbReference type="InterPro" id="IPR029032">
    <property type="entry name" value="AhpD-like"/>
</dbReference>
<sequence length="59" mass="6464">MIRAVKPDIETGKEGEKTMTDLLDKYQEFFDDAYKEGALNARTKILISLGTALGAGCEP</sequence>
<evidence type="ECO:0000313" key="1">
    <source>
        <dbReference type="EMBL" id="VAX20106.1"/>
    </source>
</evidence>
<dbReference type="EMBL" id="UOGA01000167">
    <property type="protein sequence ID" value="VAX20106.1"/>
    <property type="molecule type" value="Genomic_DNA"/>
</dbReference>
<name>A0A3B1BP44_9ZZZZ</name>
<proteinExistence type="predicted"/>
<reference evidence="1" key="1">
    <citation type="submission" date="2018-06" db="EMBL/GenBank/DDBJ databases">
        <authorList>
            <person name="Zhirakovskaya E."/>
        </authorList>
    </citation>
    <scope>NUCLEOTIDE SEQUENCE</scope>
</reference>
<evidence type="ECO:0008006" key="2">
    <source>
        <dbReference type="Google" id="ProtNLM"/>
    </source>
</evidence>
<dbReference type="SUPFAM" id="SSF69118">
    <property type="entry name" value="AhpD-like"/>
    <property type="match status" value="1"/>
</dbReference>